<dbReference type="NCBIfam" id="NF042935">
    <property type="entry name" value="SCO6880_fam"/>
    <property type="match status" value="1"/>
</dbReference>
<dbReference type="EMBL" id="JASPDQ010000034">
    <property type="protein sequence ID" value="MDK8602726.1"/>
    <property type="molecule type" value="Genomic_DNA"/>
</dbReference>
<sequence>MSTATREPQQGVFGNLTVPRRSGLFGLTFLQSAALIPLVLLFIALIATGRFLAAFVLVGFTGLVILLMRVKVRDGRTVFGRVAVRWNQKRKERAKKDIYLAGPTGAGTPDGATRLPGLMARSELSEHLDAYGRPFGLIRLSSRDVHHYTVVFEAYPDGGSLIDPEQLESRVAHWANWLTQLGHDEGIRGAQVCIESSPDSGFRVRNLLETNRREGAPEFSDAVVNEILETHTVGAPQLVARLSVTFDGRRMDGGNKDRGVTEMAEEIGNKIPELTANLAGTGAGNVQVCTAQNIVDFTRVAYDPTVAPMVEEMQANGAGTGLSWEEAGPSFMVDGFDTLQHDRAFSRSWTMWQGPNGHFRSNALSRIVEPQADVLRKRVTLLYRPIPSARTSALVQQEQKDAVWAGSQSRYDARAAQRQAAAAKTAAEEAQGAGLERFGLIVTVSVRDKEELRFWDRQVPALLTPAKLRVRTALANQAVTFQAGMPLGLVLSDHMLIPESIRKGM</sequence>
<keyword evidence="1" id="KW-1133">Transmembrane helix</keyword>
<feature type="transmembrane region" description="Helical" evidence="1">
    <location>
        <begin position="51"/>
        <end position="68"/>
    </location>
</feature>
<reference evidence="2" key="1">
    <citation type="submission" date="2023-05" db="EMBL/GenBank/DDBJ databases">
        <title>Genomic Catalog of Human Bladder Bacteria.</title>
        <authorList>
            <person name="Du J."/>
        </authorList>
    </citation>
    <scope>NUCLEOTIDE SEQUENCE</scope>
    <source>
        <strain evidence="2">UMB1304A</strain>
    </source>
</reference>
<dbReference type="RefSeq" id="WP_285170926.1">
    <property type="nucleotide sequence ID" value="NZ_JASPDQ010000034.1"/>
</dbReference>
<proteinExistence type="predicted"/>
<name>A0AAW6ZLG1_9ACTO</name>
<gene>
    <name evidence="2" type="ORF">QP858_09700</name>
</gene>
<protein>
    <recommendedName>
        <fullName evidence="4">ESX-1 secretion system protein EccE1</fullName>
    </recommendedName>
</protein>
<keyword evidence="1" id="KW-0472">Membrane</keyword>
<evidence type="ECO:0008006" key="4">
    <source>
        <dbReference type="Google" id="ProtNLM"/>
    </source>
</evidence>
<evidence type="ECO:0000256" key="1">
    <source>
        <dbReference type="SAM" id="Phobius"/>
    </source>
</evidence>
<dbReference type="AlphaFoldDB" id="A0AAW6ZLG1"/>
<organism evidence="2 3">
    <name type="scientific">Trueperella bernardiae</name>
    <dbReference type="NCBI Taxonomy" id="59561"/>
    <lineage>
        <taxon>Bacteria</taxon>
        <taxon>Bacillati</taxon>
        <taxon>Actinomycetota</taxon>
        <taxon>Actinomycetes</taxon>
        <taxon>Actinomycetales</taxon>
        <taxon>Actinomycetaceae</taxon>
        <taxon>Trueperella</taxon>
    </lineage>
</organism>
<dbReference type="Proteomes" id="UP001225576">
    <property type="component" value="Unassembled WGS sequence"/>
</dbReference>
<accession>A0AAW6ZLG1</accession>
<evidence type="ECO:0000313" key="2">
    <source>
        <dbReference type="EMBL" id="MDK8602726.1"/>
    </source>
</evidence>
<keyword evidence="1" id="KW-0812">Transmembrane</keyword>
<evidence type="ECO:0000313" key="3">
    <source>
        <dbReference type="Proteomes" id="UP001225576"/>
    </source>
</evidence>
<comment type="caution">
    <text evidence="2">The sequence shown here is derived from an EMBL/GenBank/DDBJ whole genome shotgun (WGS) entry which is preliminary data.</text>
</comment>
<dbReference type="InterPro" id="IPR049978">
    <property type="entry name" value="SCO6880-like"/>
</dbReference>
<feature type="transmembrane region" description="Helical" evidence="1">
    <location>
        <begin position="24"/>
        <end position="45"/>
    </location>
</feature>